<keyword evidence="3" id="KW-1185">Reference proteome</keyword>
<proteinExistence type="predicted"/>
<gene>
    <name evidence="2" type="ORF">H1R20_g15139</name>
</gene>
<comment type="caution">
    <text evidence="2">The sequence shown here is derived from an EMBL/GenBank/DDBJ whole genome shotgun (WGS) entry which is preliminary data.</text>
</comment>
<dbReference type="Proteomes" id="UP001140091">
    <property type="component" value="Unassembled WGS sequence"/>
</dbReference>
<name>A0A9W8IS72_9AGAR</name>
<reference evidence="2" key="1">
    <citation type="submission" date="2022-06" db="EMBL/GenBank/DDBJ databases">
        <title>Genome Sequence of Candolleomyces eurysporus.</title>
        <authorList>
            <person name="Buettner E."/>
        </authorList>
    </citation>
    <scope>NUCLEOTIDE SEQUENCE</scope>
    <source>
        <strain evidence="2">VTCC 930004</strain>
    </source>
</reference>
<evidence type="ECO:0000313" key="3">
    <source>
        <dbReference type="Proteomes" id="UP001140091"/>
    </source>
</evidence>
<dbReference type="OrthoDB" id="3067340at2759"/>
<dbReference type="AlphaFoldDB" id="A0A9W8IS72"/>
<protein>
    <submittedName>
        <fullName evidence="2">Uncharacterized protein</fullName>
    </submittedName>
</protein>
<evidence type="ECO:0000313" key="2">
    <source>
        <dbReference type="EMBL" id="KAJ2921957.1"/>
    </source>
</evidence>
<feature type="non-terminal residue" evidence="2">
    <location>
        <position position="462"/>
    </location>
</feature>
<dbReference type="EMBL" id="JANBPK010001530">
    <property type="protein sequence ID" value="KAJ2921957.1"/>
    <property type="molecule type" value="Genomic_DNA"/>
</dbReference>
<organism evidence="2 3">
    <name type="scientific">Candolleomyces eurysporus</name>
    <dbReference type="NCBI Taxonomy" id="2828524"/>
    <lineage>
        <taxon>Eukaryota</taxon>
        <taxon>Fungi</taxon>
        <taxon>Dikarya</taxon>
        <taxon>Basidiomycota</taxon>
        <taxon>Agaricomycotina</taxon>
        <taxon>Agaricomycetes</taxon>
        <taxon>Agaricomycetidae</taxon>
        <taxon>Agaricales</taxon>
        <taxon>Agaricineae</taxon>
        <taxon>Psathyrellaceae</taxon>
        <taxon>Candolleomyces</taxon>
    </lineage>
</organism>
<evidence type="ECO:0000256" key="1">
    <source>
        <dbReference type="SAM" id="MobiDB-lite"/>
    </source>
</evidence>
<feature type="region of interest" description="Disordered" evidence="1">
    <location>
        <begin position="67"/>
        <end position="124"/>
    </location>
</feature>
<feature type="compositionally biased region" description="Basic and acidic residues" evidence="1">
    <location>
        <begin position="90"/>
        <end position="99"/>
    </location>
</feature>
<feature type="region of interest" description="Disordered" evidence="1">
    <location>
        <begin position="1"/>
        <end position="24"/>
    </location>
</feature>
<feature type="compositionally biased region" description="Acidic residues" evidence="1">
    <location>
        <begin position="100"/>
        <end position="113"/>
    </location>
</feature>
<sequence>MTDLLEEMAAATSPRPKGYASIGKGRPINEARPFGIVFKREPTVSHMIEALEKEFVVSDSDEDETYINEPNLFGDIGDDGNAQAGASNASDDRLQPEEYKEAEDSDWTTDEETTGTGSSDKYSVEEESIGYVTGEEGSVLSEVINRAILEASLEDLKIPDDRDLLTMDRTNKRLLLKNTDLSDLRQLQLRKLIDEVDGGSILLDRLDQELRRMGLNALSMLRMMEANDTVISGSFVIPVIGCGWLIPNDLDLFTSTDAFTTVLAYLKKKGYGNCKQVYPQRADQPYRAYTNALQGISIIFEVKNKKSYKINVIVSEGRPIYPILHFHSTPVMNYIAYHGVVCLYDITIYQMGIANYKQDVPRRVAQCYDKYRKRGFEIWEHFEEEHTCKIDGCCPQTIRSLFDKDVVHVRFPCMVDTPAAELRKKEAKLALWRLATAAECKAPTVDEVGFAICDDRFSELKR</sequence>
<accession>A0A9W8IS72</accession>